<dbReference type="InterPro" id="IPR014729">
    <property type="entry name" value="Rossmann-like_a/b/a_fold"/>
</dbReference>
<evidence type="ECO:0000256" key="6">
    <source>
        <dbReference type="ARBA" id="ARBA00022840"/>
    </source>
</evidence>
<dbReference type="KEGG" id="aaf:AURANDRAFT_71802"/>
<dbReference type="InterPro" id="IPR014758">
    <property type="entry name" value="Met-tRNA_synth"/>
</dbReference>
<dbReference type="Gene3D" id="3.40.50.620">
    <property type="entry name" value="HUPs"/>
    <property type="match status" value="1"/>
</dbReference>
<dbReference type="CDD" id="cd00814">
    <property type="entry name" value="MetRS_core"/>
    <property type="match status" value="1"/>
</dbReference>
<dbReference type="GO" id="GO:0004825">
    <property type="term" value="F:methionine-tRNA ligase activity"/>
    <property type="evidence" value="ECO:0007669"/>
    <property type="project" value="UniProtKB-EC"/>
</dbReference>
<dbReference type="Pfam" id="PF01588">
    <property type="entry name" value="tRNA_bind"/>
    <property type="match status" value="1"/>
</dbReference>
<dbReference type="GO" id="GO:0005524">
    <property type="term" value="F:ATP binding"/>
    <property type="evidence" value="ECO:0007669"/>
    <property type="project" value="UniProtKB-KW"/>
</dbReference>
<reference evidence="16 17" key="1">
    <citation type="journal article" date="2011" name="Proc. Natl. Acad. Sci. U.S.A.">
        <title>Niche of harmful alga Aureococcus anophagefferens revealed through ecogenomics.</title>
        <authorList>
            <person name="Gobler C.J."/>
            <person name="Berry D.L."/>
            <person name="Dyhrman S.T."/>
            <person name="Wilhelm S.W."/>
            <person name="Salamov A."/>
            <person name="Lobanov A.V."/>
            <person name="Zhang Y."/>
            <person name="Collier J.L."/>
            <person name="Wurch L.L."/>
            <person name="Kustka A.B."/>
            <person name="Dill B.D."/>
            <person name="Shah M."/>
            <person name="VerBerkmoes N.C."/>
            <person name="Kuo A."/>
            <person name="Terry A."/>
            <person name="Pangilinan J."/>
            <person name="Lindquist E.A."/>
            <person name="Lucas S."/>
            <person name="Paulsen I.T."/>
            <person name="Hattenrath-Lehmann T.K."/>
            <person name="Talmage S.C."/>
            <person name="Walker E.A."/>
            <person name="Koch F."/>
            <person name="Burson A.M."/>
            <person name="Marcoval M.A."/>
            <person name="Tang Y.Z."/>
            <person name="Lecleir G.R."/>
            <person name="Coyne K.J."/>
            <person name="Berg G.M."/>
            <person name="Bertrand E.M."/>
            <person name="Saito M.A."/>
            <person name="Gladyshev V.N."/>
            <person name="Grigoriev I.V."/>
        </authorList>
    </citation>
    <scope>NUCLEOTIDE SEQUENCE [LARGE SCALE GENOMIC DNA]</scope>
    <source>
        <strain evidence="17">CCMP 1984</strain>
    </source>
</reference>
<dbReference type="EC" id="6.1.1.10" evidence="1"/>
<dbReference type="PANTHER" id="PTHR43326:SF2">
    <property type="entry name" value="METHIONINE--TRNA LIGASE"/>
    <property type="match status" value="1"/>
</dbReference>
<dbReference type="GeneID" id="20228408"/>
<dbReference type="PRINTS" id="PR01041">
    <property type="entry name" value="TRNASYNTHMET"/>
</dbReference>
<comment type="similarity">
    <text evidence="13">Belongs to the class-I aminoacyl-tRNA synthetase family.</text>
</comment>
<dbReference type="InterPro" id="IPR023457">
    <property type="entry name" value="Met-tRNA_synth_2"/>
</dbReference>
<dbReference type="Gene3D" id="2.40.50.140">
    <property type="entry name" value="Nucleic acid-binding proteins"/>
    <property type="match status" value="1"/>
</dbReference>
<accession>F0YBX7</accession>
<evidence type="ECO:0000256" key="13">
    <source>
        <dbReference type="RuleBase" id="RU363039"/>
    </source>
</evidence>
<evidence type="ECO:0000256" key="1">
    <source>
        <dbReference type="ARBA" id="ARBA00012838"/>
    </source>
</evidence>
<protein>
    <recommendedName>
        <fullName evidence="1">methionine--tRNA ligase</fullName>
        <ecNumber evidence="1">6.1.1.10</ecNumber>
    </recommendedName>
    <alternativeName>
        <fullName evidence="10">Methionyl-tRNA synthetase</fullName>
    </alternativeName>
</protein>
<dbReference type="EMBL" id="GL833131">
    <property type="protein sequence ID" value="EGB07492.1"/>
    <property type="molecule type" value="Genomic_DNA"/>
</dbReference>
<dbReference type="Pfam" id="PF09334">
    <property type="entry name" value="tRNA-synt_1g"/>
    <property type="match status" value="2"/>
</dbReference>
<dbReference type="FunCoup" id="F0YBX7">
    <property type="interactions" value="229"/>
</dbReference>
<evidence type="ECO:0000313" key="16">
    <source>
        <dbReference type="EMBL" id="EGB07492.1"/>
    </source>
</evidence>
<dbReference type="RefSeq" id="XP_009038104.1">
    <property type="nucleotide sequence ID" value="XM_009039856.1"/>
</dbReference>
<keyword evidence="7 12" id="KW-0694">RNA-binding</keyword>
<dbReference type="NCBIfam" id="TIGR00398">
    <property type="entry name" value="metG"/>
    <property type="match status" value="1"/>
</dbReference>
<keyword evidence="9 13" id="KW-0030">Aminoacyl-tRNA synthetase</keyword>
<evidence type="ECO:0000256" key="11">
    <source>
        <dbReference type="ARBA" id="ARBA00047364"/>
    </source>
</evidence>
<evidence type="ECO:0000256" key="7">
    <source>
        <dbReference type="ARBA" id="ARBA00022884"/>
    </source>
</evidence>
<dbReference type="PANTHER" id="PTHR43326">
    <property type="entry name" value="METHIONYL-TRNA SYNTHETASE"/>
    <property type="match status" value="1"/>
</dbReference>
<keyword evidence="4 13" id="KW-0436">Ligase</keyword>
<dbReference type="OrthoDB" id="24670at2759"/>
<dbReference type="SUPFAM" id="SSF50249">
    <property type="entry name" value="Nucleic acid-binding proteins"/>
    <property type="match status" value="1"/>
</dbReference>
<proteinExistence type="inferred from homology"/>
<dbReference type="Gene3D" id="1.10.730.10">
    <property type="entry name" value="Isoleucyl-tRNA Synthetase, Domain 1"/>
    <property type="match status" value="1"/>
</dbReference>
<dbReference type="InterPro" id="IPR002547">
    <property type="entry name" value="tRNA-bd_dom"/>
</dbReference>
<feature type="compositionally biased region" description="Low complexity" evidence="14">
    <location>
        <begin position="36"/>
        <end position="57"/>
    </location>
</feature>
<evidence type="ECO:0000256" key="14">
    <source>
        <dbReference type="SAM" id="MobiDB-lite"/>
    </source>
</evidence>
<dbReference type="InterPro" id="IPR012340">
    <property type="entry name" value="NA-bd_OB-fold"/>
</dbReference>
<evidence type="ECO:0000256" key="3">
    <source>
        <dbReference type="ARBA" id="ARBA00022555"/>
    </source>
</evidence>
<evidence type="ECO:0000256" key="10">
    <source>
        <dbReference type="ARBA" id="ARBA00030904"/>
    </source>
</evidence>
<evidence type="ECO:0000256" key="2">
    <source>
        <dbReference type="ARBA" id="ARBA00022490"/>
    </source>
</evidence>
<dbReference type="Gene3D" id="2.170.220.10">
    <property type="match status" value="1"/>
</dbReference>
<dbReference type="SUPFAM" id="SSF47323">
    <property type="entry name" value="Anticodon-binding domain of a subclass of class I aminoacyl-tRNA synthetases"/>
    <property type="match status" value="1"/>
</dbReference>
<organism evidence="17">
    <name type="scientific">Aureococcus anophagefferens</name>
    <name type="common">Harmful bloom alga</name>
    <dbReference type="NCBI Taxonomy" id="44056"/>
    <lineage>
        <taxon>Eukaryota</taxon>
        <taxon>Sar</taxon>
        <taxon>Stramenopiles</taxon>
        <taxon>Ochrophyta</taxon>
        <taxon>Pelagophyceae</taxon>
        <taxon>Pelagomonadales</taxon>
        <taxon>Pelagomonadaceae</taxon>
        <taxon>Aureococcus</taxon>
    </lineage>
</organism>
<dbReference type="InterPro" id="IPR009080">
    <property type="entry name" value="tRNAsynth_Ia_anticodon-bd"/>
</dbReference>
<keyword evidence="2" id="KW-0963">Cytoplasm</keyword>
<dbReference type="GO" id="GO:0000049">
    <property type="term" value="F:tRNA binding"/>
    <property type="evidence" value="ECO:0007669"/>
    <property type="project" value="UniProtKB-UniRule"/>
</dbReference>
<evidence type="ECO:0000256" key="9">
    <source>
        <dbReference type="ARBA" id="ARBA00023146"/>
    </source>
</evidence>
<feature type="region of interest" description="Disordered" evidence="14">
    <location>
        <begin position="627"/>
        <end position="656"/>
    </location>
</feature>
<dbReference type="SUPFAM" id="SSF52374">
    <property type="entry name" value="Nucleotidylyl transferase"/>
    <property type="match status" value="1"/>
</dbReference>
<dbReference type="InterPro" id="IPR015413">
    <property type="entry name" value="Methionyl/Leucyl_tRNA_Synth"/>
</dbReference>
<dbReference type="CDD" id="cd02799">
    <property type="entry name" value="tRNA_bind_EMAP-II_like"/>
    <property type="match status" value="1"/>
</dbReference>
<feature type="region of interest" description="Disordered" evidence="14">
    <location>
        <begin position="33"/>
        <end position="76"/>
    </location>
</feature>
<dbReference type="eggNOG" id="KOG2241">
    <property type="taxonomic scope" value="Eukaryota"/>
</dbReference>
<evidence type="ECO:0000259" key="15">
    <source>
        <dbReference type="PROSITE" id="PS50886"/>
    </source>
</evidence>
<keyword evidence="3 12" id="KW-0820">tRNA-binding</keyword>
<dbReference type="OMA" id="RWATERW"/>
<evidence type="ECO:0000256" key="4">
    <source>
        <dbReference type="ARBA" id="ARBA00022598"/>
    </source>
</evidence>
<evidence type="ECO:0000256" key="5">
    <source>
        <dbReference type="ARBA" id="ARBA00022741"/>
    </source>
</evidence>
<keyword evidence="6 13" id="KW-0067">ATP-binding</keyword>
<dbReference type="GO" id="GO:0006431">
    <property type="term" value="P:methionyl-tRNA aminoacylation"/>
    <property type="evidence" value="ECO:0007669"/>
    <property type="project" value="InterPro"/>
</dbReference>
<evidence type="ECO:0000256" key="8">
    <source>
        <dbReference type="ARBA" id="ARBA00022917"/>
    </source>
</evidence>
<comment type="catalytic activity">
    <reaction evidence="11">
        <text>tRNA(Met) + L-methionine + ATP = L-methionyl-tRNA(Met) + AMP + diphosphate</text>
        <dbReference type="Rhea" id="RHEA:13481"/>
        <dbReference type="Rhea" id="RHEA-COMP:9667"/>
        <dbReference type="Rhea" id="RHEA-COMP:9698"/>
        <dbReference type="ChEBI" id="CHEBI:30616"/>
        <dbReference type="ChEBI" id="CHEBI:33019"/>
        <dbReference type="ChEBI" id="CHEBI:57844"/>
        <dbReference type="ChEBI" id="CHEBI:78442"/>
        <dbReference type="ChEBI" id="CHEBI:78530"/>
        <dbReference type="ChEBI" id="CHEBI:456215"/>
        <dbReference type="EC" id="6.1.1.10"/>
    </reaction>
</comment>
<dbReference type="Proteomes" id="UP000002729">
    <property type="component" value="Unassembled WGS sequence"/>
</dbReference>
<gene>
    <name evidence="16" type="ORF">AURANDRAFT_71802</name>
</gene>
<dbReference type="eggNOG" id="KOG0436">
    <property type="taxonomic scope" value="Eukaryota"/>
</dbReference>
<evidence type="ECO:0000313" key="17">
    <source>
        <dbReference type="Proteomes" id="UP000002729"/>
    </source>
</evidence>
<evidence type="ECO:0000256" key="12">
    <source>
        <dbReference type="PROSITE-ProRule" id="PRU00209"/>
    </source>
</evidence>
<keyword evidence="5 13" id="KW-0547">Nucleotide-binding</keyword>
<name>F0YBX7_AURAN</name>
<dbReference type="InterPro" id="IPR033911">
    <property type="entry name" value="MetRS_core"/>
</dbReference>
<dbReference type="PROSITE" id="PS50886">
    <property type="entry name" value="TRBD"/>
    <property type="match status" value="1"/>
</dbReference>
<feature type="domain" description="TRNA-binding" evidence="15">
    <location>
        <begin position="657"/>
        <end position="761"/>
    </location>
</feature>
<keyword evidence="8 13" id="KW-0648">Protein biosynthesis</keyword>
<dbReference type="InParanoid" id="F0YBX7"/>
<keyword evidence="17" id="KW-1185">Reference proteome</keyword>
<sequence length="820" mass="87328">MAPARAADDLKYDEAAGRLGLTYGLLAADAPPAPPAAAAKAAGKAPAAGTGGAAPAPAEKKGKGKGKGKGEGPPMEAALPARELLGSVNFPRDDARLGAAKDRTFYVTTAINYANGSPHMGHAYEALVTDVVARYWRLWGAETHFLTGADEHGQKIANTAAKEGKRPIELVDECVAKFKALDARLDVSYDDYLRTTSERHKACCRELWRRCSASGDVFLERYDGWYDERAECFVKASDAQLQNFCDADGIPLKRTSEECYFFKLGKYAPAIRAHVLANPHFVEPESRRKEVLLMLDDAEDIEKLSISRTTFDWGVGLPEGFDAGHVMYVWIDALTNYVTGAGGLAEKKAAGDPCLEAAGKWPADIHVIGKDIVRFHAIYWPAFLMSAGLPLPRSVFCHGFVLDAAGTKMSKTLGNVLDPNALLDAHGSDSFRYFCVKDASPGADVKFSETSLILAHNNELADAFGNLVHRATAFAQSKCGGKVPAPQAVAGLGRPFDLDALRAQLGEAMEKLDVAAYAQAAMAAARGCNKWVTDLEPWKMKDDLAAKRTETLRLLLEACYALALLLAPLVPRAATFALRRVGGAPAPVSALRPTFDNLAPGGAVTPGAPLFAQRELPGEGNVKDALAKEKKAKGPASKKAPAPPPHKDHPSGEDDTAASRLALVVGKIVDVWPHPDSDKLFCEKIDCGEAFGGVREVASGLQKHYARADLEGRLVLVAANLKAKKLAGFPSNGMVLCATHGDDGPKFVEVPAGAKPGDRVALPGLDNPPASDRQVDKGKLFPKAQQHFVTRGGVCFYKDKPFAVNGANCTAPVPDGAAIN</sequence>
<dbReference type="AlphaFoldDB" id="F0YBX7"/>